<feature type="domain" description="Alfin N-terminal" evidence="2">
    <location>
        <begin position="6"/>
        <end position="41"/>
    </location>
</feature>
<gene>
    <name evidence="3" type="ORF">C5167_031409</name>
</gene>
<evidence type="ECO:0000256" key="1">
    <source>
        <dbReference type="RuleBase" id="RU369089"/>
    </source>
</evidence>
<organism evidence="3 4">
    <name type="scientific">Papaver somniferum</name>
    <name type="common">Opium poppy</name>
    <dbReference type="NCBI Taxonomy" id="3469"/>
    <lineage>
        <taxon>Eukaryota</taxon>
        <taxon>Viridiplantae</taxon>
        <taxon>Streptophyta</taxon>
        <taxon>Embryophyta</taxon>
        <taxon>Tracheophyta</taxon>
        <taxon>Spermatophyta</taxon>
        <taxon>Magnoliopsida</taxon>
        <taxon>Ranunculales</taxon>
        <taxon>Papaveraceae</taxon>
        <taxon>Papaveroideae</taxon>
        <taxon>Papaver</taxon>
    </lineage>
</organism>
<dbReference type="PANTHER" id="PTHR12321">
    <property type="entry name" value="CPG BINDING PROTEIN"/>
    <property type="match status" value="1"/>
</dbReference>
<sequence length="73" mass="8492">MTKALTQEKENFCLYGFPSEQWRSIYLLKKSPPELPEPALGSYGRIGFDKNERNRLFTLMNGLQQSLKLLLEL</sequence>
<dbReference type="InterPro" id="IPR021998">
    <property type="entry name" value="Alfin_N"/>
</dbReference>
<evidence type="ECO:0000313" key="3">
    <source>
        <dbReference type="EMBL" id="RZC68155.1"/>
    </source>
</evidence>
<evidence type="ECO:0000259" key="2">
    <source>
        <dbReference type="Pfam" id="PF12165"/>
    </source>
</evidence>
<dbReference type="GO" id="GO:0006355">
    <property type="term" value="P:regulation of DNA-templated transcription"/>
    <property type="evidence" value="ECO:0007669"/>
    <property type="project" value="UniProtKB-UniRule"/>
</dbReference>
<keyword evidence="1" id="KW-0156">Chromatin regulator</keyword>
<dbReference type="EMBL" id="CM010721">
    <property type="protein sequence ID" value="RZC68155.1"/>
    <property type="molecule type" value="Genomic_DNA"/>
</dbReference>
<keyword evidence="1" id="KW-0805">Transcription regulation</keyword>
<dbReference type="PANTHER" id="PTHR12321:SF98">
    <property type="entry name" value="PHD FINGER PROTEIN ALFIN-LIKE 5"/>
    <property type="match status" value="1"/>
</dbReference>
<keyword evidence="1" id="KW-0479">Metal-binding</keyword>
<dbReference type="GO" id="GO:0008270">
    <property type="term" value="F:zinc ion binding"/>
    <property type="evidence" value="ECO:0007669"/>
    <property type="project" value="UniProtKB-KW"/>
</dbReference>
<keyword evidence="1" id="KW-0863">Zinc-finger</keyword>
<name>A0A4Y7K829_PAPSO</name>
<dbReference type="GO" id="GO:0000976">
    <property type="term" value="F:transcription cis-regulatory region binding"/>
    <property type="evidence" value="ECO:0007669"/>
    <property type="project" value="TreeGrafter"/>
</dbReference>
<dbReference type="InterPro" id="IPR045104">
    <property type="entry name" value="Alfin"/>
</dbReference>
<dbReference type="GO" id="GO:0042393">
    <property type="term" value="F:histone binding"/>
    <property type="evidence" value="ECO:0007669"/>
    <property type="project" value="UniProtKB-UniRule"/>
</dbReference>
<dbReference type="GO" id="GO:0005634">
    <property type="term" value="C:nucleus"/>
    <property type="evidence" value="ECO:0007669"/>
    <property type="project" value="UniProtKB-SubCell"/>
</dbReference>
<dbReference type="GO" id="GO:0003712">
    <property type="term" value="F:transcription coregulator activity"/>
    <property type="evidence" value="ECO:0007669"/>
    <property type="project" value="TreeGrafter"/>
</dbReference>
<keyword evidence="1" id="KW-0804">Transcription</keyword>
<keyword evidence="1" id="KW-0862">Zinc</keyword>
<reference evidence="3 4" key="1">
    <citation type="journal article" date="2018" name="Science">
        <title>The opium poppy genome and morphinan production.</title>
        <authorList>
            <person name="Guo L."/>
            <person name="Winzer T."/>
            <person name="Yang X."/>
            <person name="Li Y."/>
            <person name="Ning Z."/>
            <person name="He Z."/>
            <person name="Teodor R."/>
            <person name="Lu Y."/>
            <person name="Bowser T.A."/>
            <person name="Graham I.A."/>
            <person name="Ye K."/>
        </authorList>
    </citation>
    <scope>NUCLEOTIDE SEQUENCE [LARGE SCALE GENOMIC DNA]</scope>
    <source>
        <strain evidence="4">cv. HN1</strain>
        <tissue evidence="3">Leaves</tissue>
    </source>
</reference>
<dbReference type="GO" id="GO:0006325">
    <property type="term" value="P:chromatin organization"/>
    <property type="evidence" value="ECO:0007669"/>
    <property type="project" value="UniProtKB-UniRule"/>
</dbReference>
<dbReference type="Pfam" id="PF12165">
    <property type="entry name" value="Alfin"/>
    <property type="match status" value="1"/>
</dbReference>
<evidence type="ECO:0000313" key="4">
    <source>
        <dbReference type="Proteomes" id="UP000316621"/>
    </source>
</evidence>
<dbReference type="STRING" id="3469.A0A4Y7K829"/>
<keyword evidence="4" id="KW-1185">Reference proteome</keyword>
<dbReference type="Proteomes" id="UP000316621">
    <property type="component" value="Chromosome 7"/>
</dbReference>
<keyword evidence="1" id="KW-0539">Nucleus</keyword>
<comment type="subunit">
    <text evidence="1">Interacts with H3K4me3 and to a lesser extent with H3K4me2.</text>
</comment>
<accession>A0A4Y7K829</accession>
<comment type="domain">
    <text evidence="1">The PHD-type zinc finger mediates the binding to H3K4me3.</text>
</comment>
<proteinExistence type="inferred from homology"/>
<dbReference type="AlphaFoldDB" id="A0A4Y7K829"/>
<comment type="subcellular location">
    <subcellularLocation>
        <location evidence="1">Nucleus</location>
    </subcellularLocation>
</comment>
<comment type="similarity">
    <text evidence="1">Belongs to the Alfin family.</text>
</comment>
<protein>
    <recommendedName>
        <fullName evidence="1">PHD finger protein ALFIN-LIKE</fullName>
    </recommendedName>
</protein>
<dbReference type="Gramene" id="RZC68155">
    <property type="protein sequence ID" value="RZC68155"/>
    <property type="gene ID" value="C5167_031409"/>
</dbReference>
<comment type="function">
    <text evidence="1">Histone-binding component that specifically recognizes H3 tails trimethylated on 'Lys-4' (H3K4me3), which mark transcription start sites of virtually all active genes.</text>
</comment>